<proteinExistence type="inferred from homology"/>
<feature type="transmembrane region" description="Helical" evidence="8">
    <location>
        <begin position="235"/>
        <end position="261"/>
    </location>
</feature>
<keyword evidence="5 8" id="KW-0812">Transmembrane</keyword>
<evidence type="ECO:0000256" key="2">
    <source>
        <dbReference type="ARBA" id="ARBA00009773"/>
    </source>
</evidence>
<dbReference type="Proteomes" id="UP001523565">
    <property type="component" value="Unassembled WGS sequence"/>
</dbReference>
<gene>
    <name evidence="9" type="ORF">NK118_14995</name>
</gene>
<organism evidence="9 10">
    <name type="scientific">Ohessyouella blattaphilus</name>
    <dbReference type="NCBI Taxonomy" id="2949333"/>
    <lineage>
        <taxon>Bacteria</taxon>
        <taxon>Bacillati</taxon>
        <taxon>Bacillota</taxon>
        <taxon>Clostridia</taxon>
        <taxon>Lachnospirales</taxon>
        <taxon>Lachnospiraceae</taxon>
        <taxon>Ohessyouella</taxon>
    </lineage>
</organism>
<evidence type="ECO:0000256" key="1">
    <source>
        <dbReference type="ARBA" id="ARBA00004651"/>
    </source>
</evidence>
<dbReference type="Pfam" id="PF01594">
    <property type="entry name" value="AI-2E_transport"/>
    <property type="match status" value="1"/>
</dbReference>
<feature type="transmembrane region" description="Helical" evidence="8">
    <location>
        <begin position="267"/>
        <end position="296"/>
    </location>
</feature>
<evidence type="ECO:0000256" key="3">
    <source>
        <dbReference type="ARBA" id="ARBA00022448"/>
    </source>
</evidence>
<comment type="similarity">
    <text evidence="2">Belongs to the autoinducer-2 exporter (AI-2E) (TC 2.A.86) family.</text>
</comment>
<name>A0ABT1ELH5_9FIRM</name>
<feature type="transmembrane region" description="Helical" evidence="8">
    <location>
        <begin position="181"/>
        <end position="200"/>
    </location>
</feature>
<protein>
    <submittedName>
        <fullName evidence="9">AI-2E family transporter</fullName>
    </submittedName>
</protein>
<feature type="transmembrane region" description="Helical" evidence="8">
    <location>
        <begin position="334"/>
        <end position="367"/>
    </location>
</feature>
<keyword evidence="3" id="KW-0813">Transport</keyword>
<dbReference type="PANTHER" id="PTHR21716:SF53">
    <property type="entry name" value="PERMEASE PERM-RELATED"/>
    <property type="match status" value="1"/>
</dbReference>
<dbReference type="RefSeq" id="WP_262070412.1">
    <property type="nucleotide sequence ID" value="NZ_JAMXOC010000049.1"/>
</dbReference>
<keyword evidence="10" id="KW-1185">Reference proteome</keyword>
<feature type="transmembrane region" description="Helical" evidence="8">
    <location>
        <begin position="14"/>
        <end position="31"/>
    </location>
</feature>
<sequence>MEFNKENMRKIKELIVFVALVVVAIWNYQVVLEVLGYILGIIFPFIVGGAIAFVLNVPLSFIQKKLFSPKVTEKHKTLKKLARPLSLVLLLLLVIGALAVIILVVIPQVGDSLVQLGVSIKKFVPKVVAWGEDLFKNNQDLLNLFNEIEFDWAGIVDKGMATFNQGLNAVVSSTFWVAQKVISGITTFFIAFVFAIYILIQKEKLGIQVQKLFYAFLNKRHADRMMEIASLTYKAFSNFLTGQCLEAVILGSMFFIAMSIFKFPYALLVALVITVTAMIPIFGAFIGCALGAFLILMVNPMQAVGFIVMFLVLQQIEGNLIYPHVVGNSVGLPSIWVLVAVTVGGSLMGIVGMLIFIPLTSVIYTLLKVNVNKRLEKKEIKM</sequence>
<feature type="transmembrane region" description="Helical" evidence="8">
    <location>
        <begin position="37"/>
        <end position="61"/>
    </location>
</feature>
<reference evidence="9 10" key="1">
    <citation type="journal article" date="2022" name="Genome Biol. Evol.">
        <title>Host diet, physiology and behaviors set the stage for Lachnospiraceae cladogenesis.</title>
        <authorList>
            <person name="Vera-Ponce De Leon A."/>
            <person name="Schneider M."/>
            <person name="Jahnes B.C."/>
            <person name="Sadowski V."/>
            <person name="Camuy-Velez L.A."/>
            <person name="Duan J."/>
            <person name="Sabree Z.L."/>
        </authorList>
    </citation>
    <scope>NUCLEOTIDE SEQUENCE [LARGE SCALE GENOMIC DNA]</scope>
    <source>
        <strain evidence="9 10">PAL227</strain>
    </source>
</reference>
<evidence type="ECO:0000256" key="8">
    <source>
        <dbReference type="SAM" id="Phobius"/>
    </source>
</evidence>
<evidence type="ECO:0000313" key="10">
    <source>
        <dbReference type="Proteomes" id="UP001523565"/>
    </source>
</evidence>
<keyword evidence="4" id="KW-1003">Cell membrane</keyword>
<evidence type="ECO:0000256" key="7">
    <source>
        <dbReference type="ARBA" id="ARBA00023136"/>
    </source>
</evidence>
<dbReference type="InterPro" id="IPR002549">
    <property type="entry name" value="AI-2E-like"/>
</dbReference>
<dbReference type="EMBL" id="JAMZFV010000049">
    <property type="protein sequence ID" value="MCP1111554.1"/>
    <property type="molecule type" value="Genomic_DNA"/>
</dbReference>
<comment type="subcellular location">
    <subcellularLocation>
        <location evidence="1">Cell membrane</location>
        <topology evidence="1">Multi-pass membrane protein</topology>
    </subcellularLocation>
</comment>
<keyword evidence="6 8" id="KW-1133">Transmembrane helix</keyword>
<feature type="transmembrane region" description="Helical" evidence="8">
    <location>
        <begin position="81"/>
        <end position="106"/>
    </location>
</feature>
<evidence type="ECO:0000313" key="9">
    <source>
        <dbReference type="EMBL" id="MCP1111554.1"/>
    </source>
</evidence>
<feature type="transmembrane region" description="Helical" evidence="8">
    <location>
        <begin position="303"/>
        <end position="322"/>
    </location>
</feature>
<evidence type="ECO:0000256" key="6">
    <source>
        <dbReference type="ARBA" id="ARBA00022989"/>
    </source>
</evidence>
<evidence type="ECO:0000256" key="5">
    <source>
        <dbReference type="ARBA" id="ARBA00022692"/>
    </source>
</evidence>
<dbReference type="PANTHER" id="PTHR21716">
    <property type="entry name" value="TRANSMEMBRANE PROTEIN"/>
    <property type="match status" value="1"/>
</dbReference>
<accession>A0ABT1ELH5</accession>
<comment type="caution">
    <text evidence="9">The sequence shown here is derived from an EMBL/GenBank/DDBJ whole genome shotgun (WGS) entry which is preliminary data.</text>
</comment>
<keyword evidence="7 8" id="KW-0472">Membrane</keyword>
<evidence type="ECO:0000256" key="4">
    <source>
        <dbReference type="ARBA" id="ARBA00022475"/>
    </source>
</evidence>